<evidence type="ECO:0000313" key="1">
    <source>
        <dbReference type="EMBL" id="NHE59633.1"/>
    </source>
</evidence>
<evidence type="ECO:0000313" key="2">
    <source>
        <dbReference type="Proteomes" id="UP000649799"/>
    </source>
</evidence>
<dbReference type="EMBL" id="JAANYN010000015">
    <property type="protein sequence ID" value="NHE59633.1"/>
    <property type="molecule type" value="Genomic_DNA"/>
</dbReference>
<gene>
    <name evidence="1" type="ORF">G9Q97_22720</name>
</gene>
<dbReference type="RefSeq" id="WP_166151218.1">
    <property type="nucleotide sequence ID" value="NZ_JAANYN010000015.1"/>
</dbReference>
<comment type="caution">
    <text evidence="1">The sequence shown here is derived from an EMBL/GenBank/DDBJ whole genome shotgun (WGS) entry which is preliminary data.</text>
</comment>
<keyword evidence="2" id="KW-1185">Reference proteome</keyword>
<sequence length="133" mass="15510">MVAEKEIKIEKGYLKEVNFDQFGIRLLSSMSENPDGYEAISFELSEKWASLYGLLRGLAELYKSPAAFLTNNHSHKNFTFYYKSTAKKEITAFLKYIYETLNKEMLFRKALGKLLKTKIRQDKENKMLFKSLG</sequence>
<reference evidence="1 2" key="1">
    <citation type="submission" date="2020-03" db="EMBL/GenBank/DDBJ databases">
        <title>Cyclobacterium plantarum sp. nov., a marine bacterium isolated from a coastal-marine wetland.</title>
        <authorList>
            <person name="Sanchez-Porro C."/>
            <person name="Ventosa A."/>
            <person name="Amoozegar M."/>
        </authorList>
    </citation>
    <scope>NUCLEOTIDE SEQUENCE [LARGE SCALE GENOMIC DNA]</scope>
    <source>
        <strain evidence="1 2">GBPx2</strain>
    </source>
</reference>
<organism evidence="1 2">
    <name type="scientific">Cyclobacterium plantarum</name>
    <dbReference type="NCBI Taxonomy" id="2716263"/>
    <lineage>
        <taxon>Bacteria</taxon>
        <taxon>Pseudomonadati</taxon>
        <taxon>Bacteroidota</taxon>
        <taxon>Cytophagia</taxon>
        <taxon>Cytophagales</taxon>
        <taxon>Cyclobacteriaceae</taxon>
        <taxon>Cyclobacterium</taxon>
    </lineage>
</organism>
<protein>
    <submittedName>
        <fullName evidence="1">Uncharacterized protein</fullName>
    </submittedName>
</protein>
<proteinExistence type="predicted"/>
<dbReference type="Proteomes" id="UP000649799">
    <property type="component" value="Unassembled WGS sequence"/>
</dbReference>
<accession>A0ABX0HF88</accession>
<name>A0ABX0HF88_9BACT</name>